<comment type="caution">
    <text evidence="6">The sequence shown here is derived from an EMBL/GenBank/DDBJ whole genome shotgun (WGS) entry which is preliminary data.</text>
</comment>
<keyword evidence="3" id="KW-0238">DNA-binding</keyword>
<reference evidence="6" key="1">
    <citation type="submission" date="2021-01" db="EMBL/GenBank/DDBJ databases">
        <title>Marivirga sp. nov., isolated from intertidal surface sediments.</title>
        <authorList>
            <person name="Zhang M."/>
        </authorList>
    </citation>
    <scope>NUCLEOTIDE SEQUENCE</scope>
    <source>
        <strain evidence="6">SM1354</strain>
    </source>
</reference>
<dbReference type="InterPro" id="IPR000551">
    <property type="entry name" value="MerR-type_HTH_dom"/>
</dbReference>
<dbReference type="GO" id="GO:0003677">
    <property type="term" value="F:DNA binding"/>
    <property type="evidence" value="ECO:0007669"/>
    <property type="project" value="UniProtKB-KW"/>
</dbReference>
<name>A0A937A6D0_9BACT</name>
<dbReference type="AlphaFoldDB" id="A0A937A6D0"/>
<evidence type="ECO:0000256" key="4">
    <source>
        <dbReference type="ARBA" id="ARBA00023163"/>
    </source>
</evidence>
<dbReference type="InterPro" id="IPR036724">
    <property type="entry name" value="Cobalamin-bd_sf"/>
</dbReference>
<keyword evidence="4" id="KW-0804">Transcription</keyword>
<dbReference type="InterPro" id="IPR047057">
    <property type="entry name" value="MerR_fam"/>
</dbReference>
<organism evidence="6 7">
    <name type="scientific">Marivirga atlantica</name>
    <dbReference type="NCBI Taxonomy" id="1548457"/>
    <lineage>
        <taxon>Bacteria</taxon>
        <taxon>Pseudomonadati</taxon>
        <taxon>Bacteroidota</taxon>
        <taxon>Cytophagia</taxon>
        <taxon>Cytophagales</taxon>
        <taxon>Marivirgaceae</taxon>
        <taxon>Marivirga</taxon>
    </lineage>
</organism>
<dbReference type="InterPro" id="IPR003759">
    <property type="entry name" value="Cbl-bd_cap"/>
</dbReference>
<dbReference type="GO" id="GO:0031419">
    <property type="term" value="F:cobalamin binding"/>
    <property type="evidence" value="ECO:0007669"/>
    <property type="project" value="InterPro"/>
</dbReference>
<dbReference type="Pfam" id="PF02607">
    <property type="entry name" value="B12-binding_2"/>
    <property type="match status" value="1"/>
</dbReference>
<dbReference type="SMART" id="SM00422">
    <property type="entry name" value="HTH_MERR"/>
    <property type="match status" value="1"/>
</dbReference>
<evidence type="ECO:0000313" key="7">
    <source>
        <dbReference type="Proteomes" id="UP000642920"/>
    </source>
</evidence>
<gene>
    <name evidence="6" type="ORF">JKP34_04115</name>
</gene>
<evidence type="ECO:0000256" key="1">
    <source>
        <dbReference type="ARBA" id="ARBA00022491"/>
    </source>
</evidence>
<dbReference type="Gene3D" id="1.10.1660.10">
    <property type="match status" value="1"/>
</dbReference>
<dbReference type="PROSITE" id="PS50937">
    <property type="entry name" value="HTH_MERR_2"/>
    <property type="match status" value="1"/>
</dbReference>
<evidence type="ECO:0000256" key="2">
    <source>
        <dbReference type="ARBA" id="ARBA00023015"/>
    </source>
</evidence>
<dbReference type="Gene3D" id="1.10.1240.10">
    <property type="entry name" value="Methionine synthase domain"/>
    <property type="match status" value="1"/>
</dbReference>
<accession>A0A937A6D0</accession>
<feature type="domain" description="HTH merR-type" evidence="5">
    <location>
        <begin position="3"/>
        <end position="72"/>
    </location>
</feature>
<protein>
    <submittedName>
        <fullName evidence="6">MerR family transcriptional regulator</fullName>
    </submittedName>
</protein>
<keyword evidence="2" id="KW-0805">Transcription regulation</keyword>
<dbReference type="CDD" id="cd01104">
    <property type="entry name" value="HTH_MlrA-CarA"/>
    <property type="match status" value="1"/>
</dbReference>
<keyword evidence="7" id="KW-1185">Reference proteome</keyword>
<dbReference type="RefSeq" id="WP_201917968.1">
    <property type="nucleotide sequence ID" value="NZ_JAERQG010000001.1"/>
</dbReference>
<dbReference type="PANTHER" id="PTHR30204">
    <property type="entry name" value="REDOX-CYCLING DRUG-SENSING TRANSCRIPTIONAL ACTIVATOR SOXR"/>
    <property type="match status" value="1"/>
</dbReference>
<evidence type="ECO:0000256" key="3">
    <source>
        <dbReference type="ARBA" id="ARBA00023125"/>
    </source>
</evidence>
<dbReference type="GO" id="GO:0046872">
    <property type="term" value="F:metal ion binding"/>
    <property type="evidence" value="ECO:0007669"/>
    <property type="project" value="InterPro"/>
</dbReference>
<dbReference type="PANTHER" id="PTHR30204:SF69">
    <property type="entry name" value="MERR-FAMILY TRANSCRIPTIONAL REGULATOR"/>
    <property type="match status" value="1"/>
</dbReference>
<dbReference type="SUPFAM" id="SSF52242">
    <property type="entry name" value="Cobalamin (vitamin B12)-binding domain"/>
    <property type="match status" value="1"/>
</dbReference>
<sequence length="312" mass="36485">MSNYSIKDLENLSGIKAHTLRIWEQRYHFIEPKRTDTNIRYYSDEDLKLILNIATLRENNCKISKIAKMTFEEINGKVMQIAEKNLRFPDQINSLTLATIDMDEDRFEKILNNNIVKYGFEQSMLKIIYPFLAKIGMLWQTGSILPAQEHFISNLIRQKVTVAIDGHFVTEEESRGKWLLFLPENELHELSLMFAAFILRSRKFKVIYLGQNLPQEDLQSVKRLQNPDYVLTISTTSPKKNDVQQYIDDVADLFSSATVFVGGYQVIGEDLKRKKNVEFMYKMEDLIQFVEEMGPDYTKEDSEKTSKVMRYS</sequence>
<evidence type="ECO:0000313" key="6">
    <source>
        <dbReference type="EMBL" id="MBL0764425.1"/>
    </source>
</evidence>
<proteinExistence type="predicted"/>
<dbReference type="GO" id="GO:0003700">
    <property type="term" value="F:DNA-binding transcription factor activity"/>
    <property type="evidence" value="ECO:0007669"/>
    <property type="project" value="InterPro"/>
</dbReference>
<dbReference type="Gene3D" id="3.40.50.280">
    <property type="entry name" value="Cobalamin-binding domain"/>
    <property type="match status" value="1"/>
</dbReference>
<dbReference type="SUPFAM" id="SSF46955">
    <property type="entry name" value="Putative DNA-binding domain"/>
    <property type="match status" value="1"/>
</dbReference>
<dbReference type="EMBL" id="JAERQG010000001">
    <property type="protein sequence ID" value="MBL0764425.1"/>
    <property type="molecule type" value="Genomic_DNA"/>
</dbReference>
<dbReference type="Pfam" id="PF13411">
    <property type="entry name" value="MerR_1"/>
    <property type="match status" value="1"/>
</dbReference>
<dbReference type="Proteomes" id="UP000642920">
    <property type="component" value="Unassembled WGS sequence"/>
</dbReference>
<keyword evidence="1" id="KW-0678">Repressor</keyword>
<evidence type="ECO:0000259" key="5">
    <source>
        <dbReference type="PROSITE" id="PS50937"/>
    </source>
</evidence>
<dbReference type="InterPro" id="IPR036594">
    <property type="entry name" value="Meth_synthase_dom"/>
</dbReference>
<dbReference type="InterPro" id="IPR009061">
    <property type="entry name" value="DNA-bd_dom_put_sf"/>
</dbReference>